<dbReference type="EMBL" id="KZ819287">
    <property type="protein sequence ID" value="PWN99634.1"/>
    <property type="molecule type" value="Genomic_DNA"/>
</dbReference>
<proteinExistence type="predicted"/>
<sequence length="264" mass="28999">MSLSSPHRALSGRPILIGVGGATSSGKSTLAARLAPLINGTILPQDDFALPESELRYDERIDGKDWDDPEHSIDYPRFARALKGLHEGQPPPPSPKNTAQSTPEPSARPISPPSLAGIRAALAQLKAPVFLIDGFLLYYDRDVRAQLDVCLLLRGHEEEVRARREGRVYDTAEGTTWSDPPNYFPLILWPSYLKAHRRLFENGDVEAGALAKPGAGDEAEPQGAAFEPLTLIETRGRSEEEVLVHACEALEKELARLVRERRGN</sequence>
<gene>
    <name evidence="2" type="ORF">FA09DRAFT_359060</name>
</gene>
<organism evidence="2 3">
    <name type="scientific">Tilletiopsis washingtonensis</name>
    <dbReference type="NCBI Taxonomy" id="58919"/>
    <lineage>
        <taxon>Eukaryota</taxon>
        <taxon>Fungi</taxon>
        <taxon>Dikarya</taxon>
        <taxon>Basidiomycota</taxon>
        <taxon>Ustilaginomycotina</taxon>
        <taxon>Exobasidiomycetes</taxon>
        <taxon>Entylomatales</taxon>
        <taxon>Entylomatales incertae sedis</taxon>
        <taxon>Tilletiopsis</taxon>
    </lineage>
</organism>
<name>A0A316ZF20_9BASI</name>
<dbReference type="Proteomes" id="UP000245946">
    <property type="component" value="Unassembled WGS sequence"/>
</dbReference>
<reference evidence="2 3" key="1">
    <citation type="journal article" date="2018" name="Mol. Biol. Evol.">
        <title>Broad Genomic Sampling Reveals a Smut Pathogenic Ancestry of the Fungal Clade Ustilaginomycotina.</title>
        <authorList>
            <person name="Kijpornyongpan T."/>
            <person name="Mondo S.J."/>
            <person name="Barry K."/>
            <person name="Sandor L."/>
            <person name="Lee J."/>
            <person name="Lipzen A."/>
            <person name="Pangilinan J."/>
            <person name="LaButti K."/>
            <person name="Hainaut M."/>
            <person name="Henrissat B."/>
            <person name="Grigoriev I.V."/>
            <person name="Spatafora J.W."/>
            <person name="Aime M.C."/>
        </authorList>
    </citation>
    <scope>NUCLEOTIDE SEQUENCE [LARGE SCALE GENOMIC DNA]</scope>
    <source>
        <strain evidence="2 3">MCA 4186</strain>
    </source>
</reference>
<dbReference type="Gene3D" id="3.40.50.300">
    <property type="entry name" value="P-loop containing nucleotide triphosphate hydrolases"/>
    <property type="match status" value="1"/>
</dbReference>
<dbReference type="InterPro" id="IPR027417">
    <property type="entry name" value="P-loop_NTPase"/>
</dbReference>
<dbReference type="RefSeq" id="XP_025599913.1">
    <property type="nucleotide sequence ID" value="XM_025745049.1"/>
</dbReference>
<dbReference type="AlphaFoldDB" id="A0A316ZF20"/>
<evidence type="ECO:0000256" key="1">
    <source>
        <dbReference type="SAM" id="MobiDB-lite"/>
    </source>
</evidence>
<keyword evidence="2" id="KW-0378">Hydrolase</keyword>
<dbReference type="GO" id="GO:0016787">
    <property type="term" value="F:hydrolase activity"/>
    <property type="evidence" value="ECO:0007669"/>
    <property type="project" value="UniProtKB-KW"/>
</dbReference>
<dbReference type="PANTHER" id="PTHR10285">
    <property type="entry name" value="URIDINE KINASE"/>
    <property type="match status" value="1"/>
</dbReference>
<feature type="region of interest" description="Disordered" evidence="1">
    <location>
        <begin position="84"/>
        <end position="112"/>
    </location>
</feature>
<dbReference type="SUPFAM" id="SSF52540">
    <property type="entry name" value="P-loop containing nucleoside triphosphate hydrolases"/>
    <property type="match status" value="1"/>
</dbReference>
<accession>A0A316ZF20</accession>
<dbReference type="CDD" id="cd02024">
    <property type="entry name" value="NRK1"/>
    <property type="match status" value="1"/>
</dbReference>
<protein>
    <submittedName>
        <fullName evidence="2">P-loop containing nucleoside triphosphate hydrolase protein</fullName>
    </submittedName>
</protein>
<dbReference type="OrthoDB" id="10041966at2759"/>
<evidence type="ECO:0000313" key="2">
    <source>
        <dbReference type="EMBL" id="PWN99634.1"/>
    </source>
</evidence>
<keyword evidence="3" id="KW-1185">Reference proteome</keyword>
<dbReference type="STRING" id="58919.A0A316ZF20"/>
<evidence type="ECO:0000313" key="3">
    <source>
        <dbReference type="Proteomes" id="UP000245946"/>
    </source>
</evidence>
<dbReference type="GeneID" id="37272593"/>